<reference evidence="4" key="1">
    <citation type="submission" date="2017-07" db="EMBL/GenBank/DDBJ databases">
        <title>Draft genome sequence of Effusibacillus lacus strain skLN1.</title>
        <authorList>
            <person name="Watanabe M."/>
            <person name="Kojima H."/>
            <person name="Fukui M."/>
        </authorList>
    </citation>
    <scope>NUCLEOTIDE SEQUENCE [LARGE SCALE GENOMIC DNA]</scope>
    <source>
        <strain evidence="4">skLN1</strain>
    </source>
</reference>
<feature type="chain" id="PRO_5013262618" evidence="2">
    <location>
        <begin position="25"/>
        <end position="232"/>
    </location>
</feature>
<evidence type="ECO:0000256" key="1">
    <source>
        <dbReference type="SAM" id="MobiDB-lite"/>
    </source>
</evidence>
<organism evidence="3 4">
    <name type="scientific">Effusibacillus lacus</name>
    <dbReference type="NCBI Taxonomy" id="1348429"/>
    <lineage>
        <taxon>Bacteria</taxon>
        <taxon>Bacillati</taxon>
        <taxon>Bacillota</taxon>
        <taxon>Bacilli</taxon>
        <taxon>Bacillales</taxon>
        <taxon>Alicyclobacillaceae</taxon>
        <taxon>Effusibacillus</taxon>
    </lineage>
</organism>
<dbReference type="Proteomes" id="UP000217785">
    <property type="component" value="Unassembled WGS sequence"/>
</dbReference>
<protein>
    <submittedName>
        <fullName evidence="3">Uncharacterized protein</fullName>
    </submittedName>
</protein>
<feature type="compositionally biased region" description="Basic and acidic residues" evidence="1">
    <location>
        <begin position="186"/>
        <end position="222"/>
    </location>
</feature>
<keyword evidence="2" id="KW-0732">Signal</keyword>
<proteinExistence type="predicted"/>
<dbReference type="OrthoDB" id="9981393at2"/>
<evidence type="ECO:0000256" key="2">
    <source>
        <dbReference type="SAM" id="SignalP"/>
    </source>
</evidence>
<keyword evidence="4" id="KW-1185">Reference proteome</keyword>
<accession>A0A292YNJ4</accession>
<feature type="region of interest" description="Disordered" evidence="1">
    <location>
        <begin position="186"/>
        <end position="232"/>
    </location>
</feature>
<feature type="compositionally biased region" description="Acidic residues" evidence="1">
    <location>
        <begin position="223"/>
        <end position="232"/>
    </location>
</feature>
<feature type="signal peptide" evidence="2">
    <location>
        <begin position="1"/>
        <end position="24"/>
    </location>
</feature>
<dbReference type="RefSeq" id="WP_096181669.1">
    <property type="nucleotide sequence ID" value="NZ_BDUF01000043.1"/>
</dbReference>
<sequence length="232" mass="26036">MHKWIKIALIGTPLVFATSLYAFANEKPISRASITIEKVQPEAVVTTEQTTSNLEEIPNPFLVSNEQSQSRQSDTVQAVAQTTANQTLSMDTIRKLHMKAKTDQGELKLEYHVEGNGTPRLNGEIGSVKVHLSGDKARDLMNNLLNRWDLLGTLQQIMANPGTKVNNKAVFALVEFEMETVDGREIEFEPDHPEAKARQKHEDNGKHKGNGKQDGKEKKHEEHDDDDEKEDD</sequence>
<comment type="caution">
    <text evidence="3">The sequence shown here is derived from an EMBL/GenBank/DDBJ whole genome shotgun (WGS) entry which is preliminary data.</text>
</comment>
<evidence type="ECO:0000313" key="3">
    <source>
        <dbReference type="EMBL" id="GAX89964.1"/>
    </source>
</evidence>
<evidence type="ECO:0000313" key="4">
    <source>
        <dbReference type="Proteomes" id="UP000217785"/>
    </source>
</evidence>
<gene>
    <name evidence="3" type="ORF">EFBL_1590</name>
</gene>
<dbReference type="EMBL" id="BDUF01000043">
    <property type="protein sequence ID" value="GAX89964.1"/>
    <property type="molecule type" value="Genomic_DNA"/>
</dbReference>
<dbReference type="AlphaFoldDB" id="A0A292YNJ4"/>
<name>A0A292YNJ4_9BACL</name>